<feature type="domain" description="DnaJ homologue subfamily C member 28 conserved" evidence="2">
    <location>
        <begin position="14"/>
        <end position="81"/>
    </location>
</feature>
<sequence length="172" mass="19842">MTERKRPDITFETWIERQIRAAQERGDFDDLPGAGKPIPDHGDDELWWVKAYLARQGLSAEALLPLPLQLRREIERLPETVANVPSEQTVREIVARLNRRVMECMLVPGQLPIPIHKANADEVVETWKAGRQARREEARRALQAAQPGRTDPPSSRARPARKRRFLRWFRAG</sequence>
<evidence type="ECO:0000259" key="2">
    <source>
        <dbReference type="Pfam" id="PF09350"/>
    </source>
</evidence>
<organism evidence="3 4">
    <name type="scientific">Rhodococcus coprophilus</name>
    <dbReference type="NCBI Taxonomy" id="38310"/>
    <lineage>
        <taxon>Bacteria</taxon>
        <taxon>Bacillati</taxon>
        <taxon>Actinomycetota</taxon>
        <taxon>Actinomycetes</taxon>
        <taxon>Mycobacteriales</taxon>
        <taxon>Nocardiaceae</taxon>
        <taxon>Rhodococcus</taxon>
    </lineage>
</organism>
<reference evidence="3 4" key="1">
    <citation type="submission" date="2018-06" db="EMBL/GenBank/DDBJ databases">
        <authorList>
            <consortium name="Pathogen Informatics"/>
            <person name="Doyle S."/>
        </authorList>
    </citation>
    <scope>NUCLEOTIDE SEQUENCE [LARGE SCALE GENOMIC DNA]</scope>
    <source>
        <strain evidence="3 4">NCTC10994</strain>
    </source>
</reference>
<gene>
    <name evidence="3" type="ORF">NCTC10994_02784</name>
</gene>
<name>A0A2X4U5M7_9NOCA</name>
<feature type="region of interest" description="Disordered" evidence="1">
    <location>
        <begin position="141"/>
        <end position="161"/>
    </location>
</feature>
<keyword evidence="4" id="KW-1185">Reference proteome</keyword>
<dbReference type="KEGG" id="rcr:NCTC10994_02784"/>
<dbReference type="Proteomes" id="UP000249091">
    <property type="component" value="Chromosome 1"/>
</dbReference>
<dbReference type="EMBL" id="LS483468">
    <property type="protein sequence ID" value="SQI34493.1"/>
    <property type="molecule type" value="Genomic_DNA"/>
</dbReference>
<protein>
    <submittedName>
        <fullName evidence="3">Domain of uncharacterized function (DUF1992)</fullName>
    </submittedName>
</protein>
<dbReference type="AlphaFoldDB" id="A0A2X4U5M7"/>
<dbReference type="InterPro" id="IPR018961">
    <property type="entry name" value="DnaJ_homolog_subfam-C_membr-28"/>
</dbReference>
<dbReference type="RefSeq" id="WP_072700846.1">
    <property type="nucleotide sequence ID" value="NZ_JAFBBL010000001.1"/>
</dbReference>
<evidence type="ECO:0000313" key="4">
    <source>
        <dbReference type="Proteomes" id="UP000249091"/>
    </source>
</evidence>
<accession>A0A2X4U5M7</accession>
<feature type="compositionally biased region" description="Low complexity" evidence="1">
    <location>
        <begin position="141"/>
        <end position="157"/>
    </location>
</feature>
<dbReference type="Pfam" id="PF09350">
    <property type="entry name" value="DJC28_CD"/>
    <property type="match status" value="1"/>
</dbReference>
<evidence type="ECO:0000313" key="3">
    <source>
        <dbReference type="EMBL" id="SQI34493.1"/>
    </source>
</evidence>
<dbReference type="STRING" id="1219011.GCA_001895045_02429"/>
<evidence type="ECO:0000256" key="1">
    <source>
        <dbReference type="SAM" id="MobiDB-lite"/>
    </source>
</evidence>
<proteinExistence type="predicted"/>